<dbReference type="AlphaFoldDB" id="A0A2S8FH81"/>
<dbReference type="RefSeq" id="WP_105356487.1">
    <property type="nucleotide sequence ID" value="NZ_PUIB01000019.1"/>
</dbReference>
<accession>A0A2S8FH81</accession>
<sequence length="162" mass="17950">MEACLLKFSDALIIRLARARGITGKTNQDWGHLLVEPEGVELDISLLKRCNWTVALSNSMDDFGKFMDIAKVLSRVNKAAEQKPSPASAVASFKRQEGQYFFKLTQQLADKLESQSPESVLLVANLLDAQESSGAEITDEEFQAALNRATTKYAKALQWLAE</sequence>
<organism evidence="1 2">
    <name type="scientific">Blastopirellula marina</name>
    <dbReference type="NCBI Taxonomy" id="124"/>
    <lineage>
        <taxon>Bacteria</taxon>
        <taxon>Pseudomonadati</taxon>
        <taxon>Planctomycetota</taxon>
        <taxon>Planctomycetia</taxon>
        <taxon>Pirellulales</taxon>
        <taxon>Pirellulaceae</taxon>
        <taxon>Blastopirellula</taxon>
    </lineage>
</organism>
<evidence type="ECO:0000313" key="2">
    <source>
        <dbReference type="Proteomes" id="UP000239388"/>
    </source>
</evidence>
<evidence type="ECO:0000313" key="1">
    <source>
        <dbReference type="EMBL" id="PQO31506.1"/>
    </source>
</evidence>
<gene>
    <name evidence="1" type="ORF">C5Y98_18965</name>
</gene>
<dbReference type="EMBL" id="PUIB01000019">
    <property type="protein sequence ID" value="PQO31506.1"/>
    <property type="molecule type" value="Genomic_DNA"/>
</dbReference>
<dbReference type="Proteomes" id="UP000239388">
    <property type="component" value="Unassembled WGS sequence"/>
</dbReference>
<protein>
    <submittedName>
        <fullName evidence="1">Uncharacterized protein</fullName>
    </submittedName>
</protein>
<comment type="caution">
    <text evidence="1">The sequence shown here is derived from an EMBL/GenBank/DDBJ whole genome shotgun (WGS) entry which is preliminary data.</text>
</comment>
<name>A0A2S8FH81_9BACT</name>
<reference evidence="1 2" key="1">
    <citation type="submission" date="2018-02" db="EMBL/GenBank/DDBJ databases">
        <title>Comparative genomes isolates from brazilian mangrove.</title>
        <authorList>
            <person name="Araujo J.E."/>
            <person name="Taketani R.G."/>
            <person name="Silva M.C.P."/>
            <person name="Loureco M.V."/>
            <person name="Andreote F.D."/>
        </authorList>
    </citation>
    <scope>NUCLEOTIDE SEQUENCE [LARGE SCALE GENOMIC DNA]</scope>
    <source>
        <strain evidence="1 2">NAP PRIS-MGV</strain>
    </source>
</reference>
<proteinExistence type="predicted"/>